<feature type="chain" id="PRO_5046981116" description="Phosphate-binding protein" evidence="6">
    <location>
        <begin position="25"/>
        <end position="371"/>
    </location>
</feature>
<dbReference type="PIRSF" id="PIRSF002756">
    <property type="entry name" value="PstS"/>
    <property type="match status" value="1"/>
</dbReference>
<gene>
    <name evidence="8" type="ORF">QNI14_10915</name>
</gene>
<dbReference type="InterPro" id="IPR005673">
    <property type="entry name" value="ABC_phos-bd_PstS"/>
</dbReference>
<feature type="region of interest" description="Disordered" evidence="5">
    <location>
        <begin position="29"/>
        <end position="48"/>
    </location>
</feature>
<dbReference type="Gene3D" id="3.40.190.10">
    <property type="entry name" value="Periplasmic binding protein-like II"/>
    <property type="match status" value="2"/>
</dbReference>
<evidence type="ECO:0000256" key="4">
    <source>
        <dbReference type="PIRNR" id="PIRNR002756"/>
    </source>
</evidence>
<evidence type="ECO:0000256" key="6">
    <source>
        <dbReference type="SAM" id="SignalP"/>
    </source>
</evidence>
<dbReference type="Pfam" id="PF12849">
    <property type="entry name" value="PBP_like_2"/>
    <property type="match status" value="1"/>
</dbReference>
<dbReference type="EMBL" id="JASJND010000006">
    <property type="protein sequence ID" value="MDJ1114959.1"/>
    <property type="molecule type" value="Genomic_DNA"/>
</dbReference>
<sequence>MKLNRIARLGAVAAVAALSLTACAANEPGNTGGGEPSEGVSTLSGTVNATGASSQGAAQQAWTAAFQDAHGGVTINYQPTGSGTGRDNFLAGSSQFIGSDRAFNAEELAAGGFNTCATDEIVEVPAYISPVAVVFNLEGVEELNLTPDLIGDIFNEKIEKWNDPAIAEINEGVELPDLAITPVFRGDASGTTGTFTAYLASVAPEAWPYEDADEWPVSTTRSEAAQQTSGVEAAVNAGEGTIGYIDASRVGELGSAAVQVGEEFVPFSAEAAAALVSGSPLEEGRGDGDLVFDIDPAAAPAGAYPIALVSYLIGCVQYEDAAVADVVRSYFEYVVSAEGQDAANAEAGSAPLSDEIRTQAEAAIALIGAAE</sequence>
<keyword evidence="2 4" id="KW-0813">Transport</keyword>
<dbReference type="CDD" id="cd13565">
    <property type="entry name" value="PBP2_PstS"/>
    <property type="match status" value="1"/>
</dbReference>
<evidence type="ECO:0000256" key="3">
    <source>
        <dbReference type="ARBA" id="ARBA00022592"/>
    </source>
</evidence>
<dbReference type="Proteomes" id="UP001321481">
    <property type="component" value="Unassembled WGS sequence"/>
</dbReference>
<evidence type="ECO:0000259" key="7">
    <source>
        <dbReference type="Pfam" id="PF12849"/>
    </source>
</evidence>
<keyword evidence="6" id="KW-0732">Signal</keyword>
<accession>A0ABT6ZFM5</accession>
<evidence type="ECO:0000313" key="8">
    <source>
        <dbReference type="EMBL" id="MDJ1114959.1"/>
    </source>
</evidence>
<dbReference type="RefSeq" id="WP_283716611.1">
    <property type="nucleotide sequence ID" value="NZ_JASJND010000006.1"/>
</dbReference>
<keyword evidence="9" id="KW-1185">Reference proteome</keyword>
<evidence type="ECO:0000256" key="5">
    <source>
        <dbReference type="SAM" id="MobiDB-lite"/>
    </source>
</evidence>
<feature type="compositionally biased region" description="Polar residues" evidence="5">
    <location>
        <begin position="39"/>
        <end position="48"/>
    </location>
</feature>
<comment type="similarity">
    <text evidence="1 4">Belongs to the PstS family.</text>
</comment>
<dbReference type="PROSITE" id="PS51257">
    <property type="entry name" value="PROKAR_LIPOPROTEIN"/>
    <property type="match status" value="1"/>
</dbReference>
<keyword evidence="3 4" id="KW-0592">Phosphate transport</keyword>
<dbReference type="InterPro" id="IPR024370">
    <property type="entry name" value="PBP_domain"/>
</dbReference>
<protein>
    <recommendedName>
        <fullName evidence="4">Phosphate-binding protein</fullName>
    </recommendedName>
</protein>
<dbReference type="PANTHER" id="PTHR42996">
    <property type="entry name" value="PHOSPHATE-BINDING PROTEIN PSTS"/>
    <property type="match status" value="1"/>
</dbReference>
<feature type="signal peptide" evidence="6">
    <location>
        <begin position="1"/>
        <end position="24"/>
    </location>
</feature>
<feature type="domain" description="PBP" evidence="7">
    <location>
        <begin position="37"/>
        <end position="338"/>
    </location>
</feature>
<dbReference type="PANTHER" id="PTHR42996:SF1">
    <property type="entry name" value="PHOSPHATE-BINDING PROTEIN PSTS"/>
    <property type="match status" value="1"/>
</dbReference>
<evidence type="ECO:0000256" key="1">
    <source>
        <dbReference type="ARBA" id="ARBA00008725"/>
    </source>
</evidence>
<proteinExistence type="inferred from homology"/>
<reference evidence="8 9" key="1">
    <citation type="submission" date="2023-05" db="EMBL/GenBank/DDBJ databases">
        <title>Microbacterium dauci sp.nov., Isolated from Carrot Rhizosphere Soil.</title>
        <authorList>
            <person name="Xiao Z."/>
            <person name="Zheng J."/>
        </authorList>
    </citation>
    <scope>NUCLEOTIDE SEQUENCE [LARGE SCALE GENOMIC DNA]</scope>
    <source>
        <strain evidence="8 9">LX3-4</strain>
    </source>
</reference>
<organism evidence="8 9">
    <name type="scientific">Microbacterium dauci</name>
    <dbReference type="NCBI Taxonomy" id="3048008"/>
    <lineage>
        <taxon>Bacteria</taxon>
        <taxon>Bacillati</taxon>
        <taxon>Actinomycetota</taxon>
        <taxon>Actinomycetes</taxon>
        <taxon>Micrococcales</taxon>
        <taxon>Microbacteriaceae</taxon>
        <taxon>Microbacterium</taxon>
    </lineage>
</organism>
<dbReference type="InterPro" id="IPR050962">
    <property type="entry name" value="Phosphate-bind_PstS"/>
</dbReference>
<comment type="caution">
    <text evidence="8">The sequence shown here is derived from an EMBL/GenBank/DDBJ whole genome shotgun (WGS) entry which is preliminary data.</text>
</comment>
<name>A0ABT6ZFM5_9MICO</name>
<evidence type="ECO:0000256" key="2">
    <source>
        <dbReference type="ARBA" id="ARBA00022448"/>
    </source>
</evidence>
<dbReference type="SUPFAM" id="SSF53850">
    <property type="entry name" value="Periplasmic binding protein-like II"/>
    <property type="match status" value="1"/>
</dbReference>
<evidence type="ECO:0000313" key="9">
    <source>
        <dbReference type="Proteomes" id="UP001321481"/>
    </source>
</evidence>